<proteinExistence type="predicted"/>
<protein>
    <recommendedName>
        <fullName evidence="1">Peptidase M41 domain-containing protein</fullName>
    </recommendedName>
</protein>
<dbReference type="Gene3D" id="1.20.58.760">
    <property type="entry name" value="Peptidase M41"/>
    <property type="match status" value="1"/>
</dbReference>
<name>A0ABD2LHM6_9BILA</name>
<comment type="caution">
    <text evidence="2">The sequence shown here is derived from an EMBL/GenBank/DDBJ whole genome shotgun (WGS) entry which is preliminary data.</text>
</comment>
<dbReference type="AlphaFoldDB" id="A0ABD2LHM6"/>
<accession>A0ABD2LHM6</accession>
<reference evidence="2 3" key="1">
    <citation type="submission" date="2024-10" db="EMBL/GenBank/DDBJ databases">
        <authorList>
            <person name="Kim D."/>
        </authorList>
    </citation>
    <scope>NUCLEOTIDE SEQUENCE [LARGE SCALE GENOMIC DNA]</scope>
    <source>
        <strain evidence="2">BH-2024</strain>
    </source>
</reference>
<sequence>MPFTPHSASLTSMAYRHLVNEFNESVKIGNRRNSQTLGRVSLHECGHTLVIWFMPGSELLIHVTVIPDEDGSDGATVTEAIELKTRRQQWAELVALLGGKVAERMFCKRSVGHRGADIPDATRIAKKFAGFPAIGPLSKSQNQTIRRMLRQAEEEAEVILHPRRRLLKKLAIRLFDSGTLSKIEVQRILDVAPAYEVRPRSTRANPYLSDDGEEEFDALD</sequence>
<evidence type="ECO:0000259" key="1">
    <source>
        <dbReference type="Pfam" id="PF01434"/>
    </source>
</evidence>
<dbReference type="EMBL" id="JBICBT010000407">
    <property type="protein sequence ID" value="KAL3114742.1"/>
    <property type="molecule type" value="Genomic_DNA"/>
</dbReference>
<gene>
    <name evidence="2" type="ORF">niasHT_014556</name>
</gene>
<dbReference type="InterPro" id="IPR037219">
    <property type="entry name" value="Peptidase_M41-like"/>
</dbReference>
<evidence type="ECO:0000313" key="2">
    <source>
        <dbReference type="EMBL" id="KAL3114742.1"/>
    </source>
</evidence>
<dbReference type="SUPFAM" id="SSF140990">
    <property type="entry name" value="FtsH protease domain-like"/>
    <property type="match status" value="1"/>
</dbReference>
<dbReference type="Pfam" id="PF01434">
    <property type="entry name" value="Peptidase_M41"/>
    <property type="match status" value="1"/>
</dbReference>
<feature type="domain" description="Peptidase M41" evidence="1">
    <location>
        <begin position="39"/>
        <end position="127"/>
    </location>
</feature>
<dbReference type="InterPro" id="IPR000642">
    <property type="entry name" value="Peptidase_M41"/>
</dbReference>
<organism evidence="2 3">
    <name type="scientific">Heterodera trifolii</name>
    <dbReference type="NCBI Taxonomy" id="157864"/>
    <lineage>
        <taxon>Eukaryota</taxon>
        <taxon>Metazoa</taxon>
        <taxon>Ecdysozoa</taxon>
        <taxon>Nematoda</taxon>
        <taxon>Chromadorea</taxon>
        <taxon>Rhabditida</taxon>
        <taxon>Tylenchina</taxon>
        <taxon>Tylenchomorpha</taxon>
        <taxon>Tylenchoidea</taxon>
        <taxon>Heteroderidae</taxon>
        <taxon>Heteroderinae</taxon>
        <taxon>Heterodera</taxon>
    </lineage>
</organism>
<dbReference type="Proteomes" id="UP001620626">
    <property type="component" value="Unassembled WGS sequence"/>
</dbReference>
<evidence type="ECO:0000313" key="3">
    <source>
        <dbReference type="Proteomes" id="UP001620626"/>
    </source>
</evidence>
<keyword evidence="3" id="KW-1185">Reference proteome</keyword>
<dbReference type="PANTHER" id="PTHR23076:SF97">
    <property type="entry name" value="ATP-DEPENDENT ZINC METALLOPROTEASE YME1L1"/>
    <property type="match status" value="1"/>
</dbReference>
<dbReference type="PANTHER" id="PTHR23076">
    <property type="entry name" value="METALLOPROTEASE M41 FTSH"/>
    <property type="match status" value="1"/>
</dbReference>